<dbReference type="AlphaFoldDB" id="A0A7J7IM48"/>
<evidence type="ECO:0000313" key="2">
    <source>
        <dbReference type="EMBL" id="KAF6003779.1"/>
    </source>
</evidence>
<reference evidence="2 3" key="1">
    <citation type="journal article" date="2020" name="J. Phycol.">
        <title>Comparative genome analysis reveals Cyanidiococcus gen. nov., a new extremophilic red algal genus sister to Cyanidioschyzon (Cyanidioschyzonaceae, Rhodophyta).</title>
        <authorList>
            <person name="Liu S.-L."/>
            <person name="Chiang Y.-R."/>
            <person name="Yoon H.S."/>
            <person name="Fu H.-Y."/>
        </authorList>
    </citation>
    <scope>NUCLEOTIDE SEQUENCE [LARGE SCALE GENOMIC DNA]</scope>
    <source>
        <strain evidence="2 3">THAL066</strain>
    </source>
</reference>
<dbReference type="Pfam" id="PF00578">
    <property type="entry name" value="AhpC-TSA"/>
    <property type="match status" value="1"/>
</dbReference>
<gene>
    <name evidence="2" type="ORF">F1559_001285</name>
</gene>
<dbReference type="SUPFAM" id="SSF52833">
    <property type="entry name" value="Thioredoxin-like"/>
    <property type="match status" value="1"/>
</dbReference>
<protein>
    <recommendedName>
        <fullName evidence="1">Thioredoxin domain-containing protein</fullName>
    </recommendedName>
</protein>
<name>A0A7J7IM48_9RHOD</name>
<dbReference type="GO" id="GO:0016209">
    <property type="term" value="F:antioxidant activity"/>
    <property type="evidence" value="ECO:0007669"/>
    <property type="project" value="InterPro"/>
</dbReference>
<proteinExistence type="predicted"/>
<dbReference type="EMBL" id="VWRR01000005">
    <property type="protein sequence ID" value="KAF6003779.1"/>
    <property type="molecule type" value="Genomic_DNA"/>
</dbReference>
<keyword evidence="3" id="KW-1185">Reference proteome</keyword>
<feature type="domain" description="Thioredoxin" evidence="1">
    <location>
        <begin position="112"/>
        <end position="275"/>
    </location>
</feature>
<evidence type="ECO:0000313" key="3">
    <source>
        <dbReference type="Proteomes" id="UP000530660"/>
    </source>
</evidence>
<dbReference type="OrthoDB" id="1308at2759"/>
<dbReference type="GO" id="GO:0016491">
    <property type="term" value="F:oxidoreductase activity"/>
    <property type="evidence" value="ECO:0007669"/>
    <property type="project" value="InterPro"/>
</dbReference>
<comment type="caution">
    <text evidence="2">The sequence shown here is derived from an EMBL/GenBank/DDBJ whole genome shotgun (WGS) entry which is preliminary data.</text>
</comment>
<accession>A0A7J7IM48</accession>
<sequence>MIRNRSERIRDSVTHYRRACTPRAGVPRYRSAEQRGRMRTLACAKDHLCFLWTHRFIACRGASQRVACGRTGSRRVVLGGTYRVSLFGRRRAAAAVNLPLDVRMVRTESAMVELGTVMPSFALPDVTTGEMVSLDSLYADSPPPKALVVVFLSAHCPFVKHIAGELSRLSADIGSGKFGPVKMVGISSNFVGTHPEDAPERMAEEIKTRRYQFPILYDETQEVARAWMAACTPDFFLLDHERKLFYRGRLDGSRPGNNIPITGEDLRNAIQLCVNGQSPPGNQLPSMGCSIKWKPS</sequence>
<dbReference type="PROSITE" id="PS51352">
    <property type="entry name" value="THIOREDOXIN_2"/>
    <property type="match status" value="1"/>
</dbReference>
<dbReference type="Proteomes" id="UP000530660">
    <property type="component" value="Unassembled WGS sequence"/>
</dbReference>
<dbReference type="InterPro" id="IPR036249">
    <property type="entry name" value="Thioredoxin-like_sf"/>
</dbReference>
<evidence type="ECO:0000259" key="1">
    <source>
        <dbReference type="PROSITE" id="PS51352"/>
    </source>
</evidence>
<dbReference type="CDD" id="cd02969">
    <property type="entry name" value="PRX_like1"/>
    <property type="match status" value="1"/>
</dbReference>
<organism evidence="2 3">
    <name type="scientific">Cyanidiococcus yangmingshanensis</name>
    <dbReference type="NCBI Taxonomy" id="2690220"/>
    <lineage>
        <taxon>Eukaryota</taxon>
        <taxon>Rhodophyta</taxon>
        <taxon>Bangiophyceae</taxon>
        <taxon>Cyanidiales</taxon>
        <taxon>Cyanidiaceae</taxon>
        <taxon>Cyanidiococcus</taxon>
    </lineage>
</organism>
<dbReference type="PANTHER" id="PTHR43640:SF1">
    <property type="entry name" value="THIOREDOXIN-DEPENDENT PEROXIREDOXIN"/>
    <property type="match status" value="1"/>
</dbReference>
<dbReference type="InterPro" id="IPR047262">
    <property type="entry name" value="PRX-like1"/>
</dbReference>
<dbReference type="InterPro" id="IPR013766">
    <property type="entry name" value="Thioredoxin_domain"/>
</dbReference>
<dbReference type="InterPro" id="IPR000866">
    <property type="entry name" value="AhpC/TSA"/>
</dbReference>
<dbReference type="PANTHER" id="PTHR43640">
    <property type="entry name" value="OS07G0260300 PROTEIN"/>
    <property type="match status" value="1"/>
</dbReference>
<dbReference type="Gene3D" id="3.40.30.10">
    <property type="entry name" value="Glutaredoxin"/>
    <property type="match status" value="1"/>
</dbReference>